<evidence type="ECO:0000313" key="1">
    <source>
        <dbReference type="EMBL" id="KAJ4248769.1"/>
    </source>
</evidence>
<protein>
    <submittedName>
        <fullName evidence="1">Uncharacterized protein</fullName>
    </submittedName>
</protein>
<sequence>MPPSHLTQSITGIISRTCKSTVWTGSKTAKSLIEELYRSHYEPRVISRGRERGQSGTKKRRVCGNHFDEYKEECRQALTLPQTTSSMATLLQAEDAATSFTHTVGDKYSDWFRSVYKSDRNV</sequence>
<name>A0A9W8RM95_9HYPO</name>
<dbReference type="OrthoDB" id="5147528at2759"/>
<evidence type="ECO:0000313" key="2">
    <source>
        <dbReference type="Proteomes" id="UP001152049"/>
    </source>
</evidence>
<dbReference type="EMBL" id="JAOQAZ010000035">
    <property type="protein sequence ID" value="KAJ4248769.1"/>
    <property type="molecule type" value="Genomic_DNA"/>
</dbReference>
<dbReference type="Proteomes" id="UP001152049">
    <property type="component" value="Unassembled WGS sequence"/>
</dbReference>
<keyword evidence="2" id="KW-1185">Reference proteome</keyword>
<reference evidence="1" key="1">
    <citation type="submission" date="2022-09" db="EMBL/GenBank/DDBJ databases">
        <title>Fusarium specimens isolated from Avocado Roots.</title>
        <authorList>
            <person name="Stajich J."/>
            <person name="Roper C."/>
            <person name="Heimlech-Rivalta G."/>
        </authorList>
    </citation>
    <scope>NUCLEOTIDE SEQUENCE</scope>
    <source>
        <strain evidence="1">CF00136</strain>
    </source>
</reference>
<accession>A0A9W8RM95</accession>
<proteinExistence type="predicted"/>
<organism evidence="1 2">
    <name type="scientific">Fusarium torreyae</name>
    <dbReference type="NCBI Taxonomy" id="1237075"/>
    <lineage>
        <taxon>Eukaryota</taxon>
        <taxon>Fungi</taxon>
        <taxon>Dikarya</taxon>
        <taxon>Ascomycota</taxon>
        <taxon>Pezizomycotina</taxon>
        <taxon>Sordariomycetes</taxon>
        <taxon>Hypocreomycetidae</taxon>
        <taxon>Hypocreales</taxon>
        <taxon>Nectriaceae</taxon>
        <taxon>Fusarium</taxon>
    </lineage>
</organism>
<gene>
    <name evidence="1" type="ORF">NW762_012607</name>
</gene>
<comment type="caution">
    <text evidence="1">The sequence shown here is derived from an EMBL/GenBank/DDBJ whole genome shotgun (WGS) entry which is preliminary data.</text>
</comment>
<dbReference type="AlphaFoldDB" id="A0A9W8RM95"/>